<feature type="region of interest" description="Disordered" evidence="1">
    <location>
        <begin position="234"/>
        <end position="270"/>
    </location>
</feature>
<keyword evidence="4" id="KW-1185">Reference proteome</keyword>
<feature type="compositionally biased region" description="Basic and acidic residues" evidence="1">
    <location>
        <begin position="169"/>
        <end position="185"/>
    </location>
</feature>
<dbReference type="Proteomes" id="UP001152797">
    <property type="component" value="Unassembled WGS sequence"/>
</dbReference>
<feature type="compositionally biased region" description="Basic and acidic residues" evidence="1">
    <location>
        <begin position="41"/>
        <end position="52"/>
    </location>
</feature>
<evidence type="ECO:0000256" key="1">
    <source>
        <dbReference type="SAM" id="MobiDB-lite"/>
    </source>
</evidence>
<evidence type="ECO:0000313" key="3">
    <source>
        <dbReference type="EMBL" id="CAL1155431.1"/>
    </source>
</evidence>
<reference evidence="3" key="2">
    <citation type="submission" date="2024-04" db="EMBL/GenBank/DDBJ databases">
        <authorList>
            <person name="Chen Y."/>
            <person name="Shah S."/>
            <person name="Dougan E. K."/>
            <person name="Thang M."/>
            <person name="Chan C."/>
        </authorList>
    </citation>
    <scope>NUCLEOTIDE SEQUENCE [LARGE SCALE GENOMIC DNA]</scope>
</reference>
<reference evidence="2" key="1">
    <citation type="submission" date="2022-10" db="EMBL/GenBank/DDBJ databases">
        <authorList>
            <person name="Chen Y."/>
            <person name="Dougan E. K."/>
            <person name="Chan C."/>
            <person name="Rhodes N."/>
            <person name="Thang M."/>
        </authorList>
    </citation>
    <scope>NUCLEOTIDE SEQUENCE</scope>
</reference>
<sequence>MDTTSVLLSVVGPDTKGSKFWNTYKARVKLEQSEPGSAKRAKLEKFIKKPEVPTEPNPTMSPPPRKELFCPEPVDNQLGDPTLYPEDEIPTEDDCEGEGEGEEEGDPVEDPELNDTDLADDEGVGVPATGGGGGDDQDSPQAGAATVTEDTQEYAVEPTEAVEPVLESFPKDDPARDAREELERSLKRKPTPARQGRHVVYAERVESPTPPAPELVRNRSGEYKSCSTLQLGQQHLSRQASTVNLGATGSRESDVDTELGPSASEAHAHNAEQLEEFVKSLSHVQHVLADPSMRSVVGALAPHLLQLLPEPGNPKAPGNLKEPADDLAKAKEGLPSSSRAGQVIASLGCPVPKGGPVIRRSSEAAPAPPAKLTKTGPAVAASTPAVKAEPADAPPAPRPDTPPVDAEVNSSTHRAAHARLARRMEKLDPAQFPNVAKLWSGGRKEKQELLKQFVANGENLKRMETTLHITREQSGEMTQTKELLTIPQMRARGFSQTKIDSIISKQTPHPDPDAPEDPESVRFWATCGGSLSQKERSTISAAAAAKIQSNCEGLAAMVGAVDLESGENGTKVGNGPTLKALVDVANTAEPTPACKAKSKAKAKAKAIAQQSPKTPAEHRKALGAQLKKELSQCVSVIADLPQSNSLRAPLLEQKNTLEEKLGEFSGEI</sequence>
<feature type="compositionally biased region" description="Basic and acidic residues" evidence="1">
    <location>
        <begin position="322"/>
        <end position="332"/>
    </location>
</feature>
<dbReference type="EMBL" id="CAMXCT010003031">
    <property type="protein sequence ID" value="CAI4002056.1"/>
    <property type="molecule type" value="Genomic_DNA"/>
</dbReference>
<feature type="compositionally biased region" description="Basic residues" evidence="1">
    <location>
        <begin position="186"/>
        <end position="197"/>
    </location>
</feature>
<feature type="region of interest" description="Disordered" evidence="1">
    <location>
        <begin position="30"/>
        <end position="218"/>
    </location>
</feature>
<feature type="region of interest" description="Disordered" evidence="1">
    <location>
        <begin position="355"/>
        <end position="410"/>
    </location>
</feature>
<protein>
    <submittedName>
        <fullName evidence="2">Uncharacterized protein</fullName>
    </submittedName>
</protein>
<feature type="region of interest" description="Disordered" evidence="1">
    <location>
        <begin position="309"/>
        <end position="341"/>
    </location>
</feature>
<name>A0A9P1D4X8_9DINO</name>
<comment type="caution">
    <text evidence="2">The sequence shown here is derived from an EMBL/GenBank/DDBJ whole genome shotgun (WGS) entry which is preliminary data.</text>
</comment>
<dbReference type="AlphaFoldDB" id="A0A9P1D4X8"/>
<dbReference type="EMBL" id="CAMXCT030003031">
    <property type="protein sequence ID" value="CAL4789368.1"/>
    <property type="molecule type" value="Genomic_DNA"/>
</dbReference>
<feature type="compositionally biased region" description="Pro residues" evidence="1">
    <location>
        <begin position="53"/>
        <end position="63"/>
    </location>
</feature>
<evidence type="ECO:0000313" key="2">
    <source>
        <dbReference type="EMBL" id="CAI4002056.1"/>
    </source>
</evidence>
<feature type="compositionally biased region" description="Polar residues" evidence="1">
    <location>
        <begin position="234"/>
        <end position="247"/>
    </location>
</feature>
<gene>
    <name evidence="2" type="ORF">C1SCF055_LOCUS28038</name>
</gene>
<proteinExistence type="predicted"/>
<accession>A0A9P1D4X8</accession>
<organism evidence="2">
    <name type="scientific">Cladocopium goreaui</name>
    <dbReference type="NCBI Taxonomy" id="2562237"/>
    <lineage>
        <taxon>Eukaryota</taxon>
        <taxon>Sar</taxon>
        <taxon>Alveolata</taxon>
        <taxon>Dinophyceae</taxon>
        <taxon>Suessiales</taxon>
        <taxon>Symbiodiniaceae</taxon>
        <taxon>Cladocopium</taxon>
    </lineage>
</organism>
<evidence type="ECO:0000313" key="4">
    <source>
        <dbReference type="Proteomes" id="UP001152797"/>
    </source>
</evidence>
<dbReference type="EMBL" id="CAMXCT020003031">
    <property type="protein sequence ID" value="CAL1155431.1"/>
    <property type="molecule type" value="Genomic_DNA"/>
</dbReference>
<feature type="compositionally biased region" description="Acidic residues" evidence="1">
    <location>
        <begin position="85"/>
        <end position="123"/>
    </location>
</feature>
<feature type="compositionally biased region" description="Pro residues" evidence="1">
    <location>
        <begin position="392"/>
        <end position="402"/>
    </location>
</feature>